<proteinExistence type="predicted"/>
<feature type="compositionally biased region" description="Polar residues" evidence="1">
    <location>
        <begin position="67"/>
        <end position="83"/>
    </location>
</feature>
<comment type="caution">
    <text evidence="2">The sequence shown here is derived from an EMBL/GenBank/DDBJ whole genome shotgun (WGS) entry which is preliminary data.</text>
</comment>
<gene>
    <name evidence="2" type="ORF">SLEP1_g33273</name>
</gene>
<feature type="compositionally biased region" description="Basic and acidic residues" evidence="1">
    <location>
        <begin position="127"/>
        <end position="137"/>
    </location>
</feature>
<accession>A0AAV5KGA3</accession>
<sequence length="164" mass="17988">MWLLFCTRGCHIPTKKKKYILEQENPELGSSGGTQLWVPRREEPRSGSSQGTQLWVRRGTQIGFLTRNPTLGSTRNPALGSTRNPDRVPHKEPSGFELGSSGGTHEEPSGFELPPKEPDSGFLVVKNPDRVPHKEPNGFELGSSGGTHEEPDSGFLTGNPELLF</sequence>
<protein>
    <submittedName>
        <fullName evidence="2">Uncharacterized protein</fullName>
    </submittedName>
</protein>
<evidence type="ECO:0000313" key="2">
    <source>
        <dbReference type="EMBL" id="GKV23564.1"/>
    </source>
</evidence>
<feature type="compositionally biased region" description="Basic and acidic residues" evidence="1">
    <location>
        <begin position="84"/>
        <end position="94"/>
    </location>
</feature>
<organism evidence="2 3">
    <name type="scientific">Rubroshorea leprosula</name>
    <dbReference type="NCBI Taxonomy" id="152421"/>
    <lineage>
        <taxon>Eukaryota</taxon>
        <taxon>Viridiplantae</taxon>
        <taxon>Streptophyta</taxon>
        <taxon>Embryophyta</taxon>
        <taxon>Tracheophyta</taxon>
        <taxon>Spermatophyta</taxon>
        <taxon>Magnoliopsida</taxon>
        <taxon>eudicotyledons</taxon>
        <taxon>Gunneridae</taxon>
        <taxon>Pentapetalae</taxon>
        <taxon>rosids</taxon>
        <taxon>malvids</taxon>
        <taxon>Malvales</taxon>
        <taxon>Dipterocarpaceae</taxon>
        <taxon>Rubroshorea</taxon>
    </lineage>
</organism>
<dbReference type="EMBL" id="BPVZ01000063">
    <property type="protein sequence ID" value="GKV23564.1"/>
    <property type="molecule type" value="Genomic_DNA"/>
</dbReference>
<keyword evidence="3" id="KW-1185">Reference proteome</keyword>
<reference evidence="2 3" key="1">
    <citation type="journal article" date="2021" name="Commun. Biol.">
        <title>The genome of Shorea leprosula (Dipterocarpaceae) highlights the ecological relevance of drought in aseasonal tropical rainforests.</title>
        <authorList>
            <person name="Ng K.K.S."/>
            <person name="Kobayashi M.J."/>
            <person name="Fawcett J.A."/>
            <person name="Hatakeyama M."/>
            <person name="Paape T."/>
            <person name="Ng C.H."/>
            <person name="Ang C.C."/>
            <person name="Tnah L.H."/>
            <person name="Lee C.T."/>
            <person name="Nishiyama T."/>
            <person name="Sese J."/>
            <person name="O'Brien M.J."/>
            <person name="Copetti D."/>
            <person name="Mohd Noor M.I."/>
            <person name="Ong R.C."/>
            <person name="Putra M."/>
            <person name="Sireger I.Z."/>
            <person name="Indrioko S."/>
            <person name="Kosugi Y."/>
            <person name="Izuno A."/>
            <person name="Isagi Y."/>
            <person name="Lee S.L."/>
            <person name="Shimizu K.K."/>
        </authorList>
    </citation>
    <scope>NUCLEOTIDE SEQUENCE [LARGE SCALE GENOMIC DNA]</scope>
    <source>
        <strain evidence="2">214</strain>
    </source>
</reference>
<evidence type="ECO:0000313" key="3">
    <source>
        <dbReference type="Proteomes" id="UP001054252"/>
    </source>
</evidence>
<evidence type="ECO:0000256" key="1">
    <source>
        <dbReference type="SAM" id="MobiDB-lite"/>
    </source>
</evidence>
<feature type="compositionally biased region" description="Basic and acidic residues" evidence="1">
    <location>
        <begin position="104"/>
        <end position="119"/>
    </location>
</feature>
<feature type="region of interest" description="Disordered" evidence="1">
    <location>
        <begin position="23"/>
        <end position="164"/>
    </location>
</feature>
<name>A0AAV5KGA3_9ROSI</name>
<dbReference type="Proteomes" id="UP001054252">
    <property type="component" value="Unassembled WGS sequence"/>
</dbReference>
<dbReference type="AlphaFoldDB" id="A0AAV5KGA3"/>